<proteinExistence type="inferred from homology"/>
<dbReference type="NCBIfam" id="TIGR01682">
    <property type="entry name" value="moaD"/>
    <property type="match status" value="1"/>
</dbReference>
<reference evidence="4 5" key="1">
    <citation type="submission" date="2015-07" db="EMBL/GenBank/DDBJ databases">
        <title>Draft genome of Enhydrobacter aerosaccus.</title>
        <authorList>
            <person name="Wang X."/>
        </authorList>
    </citation>
    <scope>NUCLEOTIDE SEQUENCE [LARGE SCALE GENOMIC DNA]</scope>
    <source>
        <strain evidence="4 5">CGMCC9176</strain>
    </source>
</reference>
<keyword evidence="1" id="KW-0547">Nucleotide-binding</keyword>
<protein>
    <recommendedName>
        <fullName evidence="3">Molybdopterin synthase sulfur carrier subunit</fullName>
    </recommendedName>
</protein>
<dbReference type="Gene3D" id="3.10.20.30">
    <property type="match status" value="1"/>
</dbReference>
<dbReference type="Pfam" id="PF02597">
    <property type="entry name" value="ThiS"/>
    <property type="match status" value="1"/>
</dbReference>
<keyword evidence="5" id="KW-1185">Reference proteome</keyword>
<evidence type="ECO:0000256" key="3">
    <source>
        <dbReference type="ARBA" id="ARBA00024247"/>
    </source>
</evidence>
<comment type="caution">
    <text evidence="4">The sequence shown here is derived from an EMBL/GenBank/DDBJ whole genome shotgun (WGS) entry which is preliminary data.</text>
</comment>
<evidence type="ECO:0000256" key="1">
    <source>
        <dbReference type="ARBA" id="ARBA00022741"/>
    </source>
</evidence>
<evidence type="ECO:0000313" key="4">
    <source>
        <dbReference type="EMBL" id="KND22029.1"/>
    </source>
</evidence>
<dbReference type="CDD" id="cd00754">
    <property type="entry name" value="Ubl_MoaD"/>
    <property type="match status" value="1"/>
</dbReference>
<organism evidence="4 5">
    <name type="scientific">Enhydrobacter aerosaccus</name>
    <dbReference type="NCBI Taxonomy" id="225324"/>
    <lineage>
        <taxon>Bacteria</taxon>
        <taxon>Pseudomonadati</taxon>
        <taxon>Pseudomonadota</taxon>
        <taxon>Alphaproteobacteria</taxon>
        <taxon>Hyphomicrobiales</taxon>
        <taxon>Enhydrobacter</taxon>
    </lineage>
</organism>
<dbReference type="InterPro" id="IPR012675">
    <property type="entry name" value="Beta-grasp_dom_sf"/>
</dbReference>
<comment type="similarity">
    <text evidence="2">Belongs to the MoaD family.</text>
</comment>
<evidence type="ECO:0000313" key="5">
    <source>
        <dbReference type="Proteomes" id="UP000053900"/>
    </source>
</evidence>
<accession>A0ABR5IM14</accession>
<dbReference type="InterPro" id="IPR044672">
    <property type="entry name" value="MOCS2A"/>
</dbReference>
<dbReference type="Proteomes" id="UP000053900">
    <property type="component" value="Unassembled WGS sequence"/>
</dbReference>
<dbReference type="EMBL" id="LGSW01000003">
    <property type="protein sequence ID" value="KND22029.1"/>
    <property type="molecule type" value="Genomic_DNA"/>
</dbReference>
<evidence type="ECO:0000256" key="2">
    <source>
        <dbReference type="ARBA" id="ARBA00024200"/>
    </source>
</evidence>
<gene>
    <name evidence="4" type="ORF">AFK20_05410</name>
</gene>
<dbReference type="PANTHER" id="PTHR33359:SF1">
    <property type="entry name" value="MOLYBDOPTERIN SYNTHASE SULFUR CARRIER SUBUNIT"/>
    <property type="match status" value="1"/>
</dbReference>
<sequence length="83" mass="9287">MQTHKQIDVLYFASLAEQAGKDEERLSFDGDSLVALYQQLTERYGFRLAQHKIAVAINHEITDWDTPIQQGDIVAFIPPVAGG</sequence>
<dbReference type="InterPro" id="IPR003749">
    <property type="entry name" value="ThiS/MoaD-like"/>
</dbReference>
<dbReference type="SUPFAM" id="SSF54285">
    <property type="entry name" value="MoaD/ThiS"/>
    <property type="match status" value="1"/>
</dbReference>
<dbReference type="PANTHER" id="PTHR33359">
    <property type="entry name" value="MOLYBDOPTERIN SYNTHASE SULFUR CARRIER SUBUNIT"/>
    <property type="match status" value="1"/>
</dbReference>
<name>A0ABR5IM14_9HYPH</name>
<dbReference type="InterPro" id="IPR016155">
    <property type="entry name" value="Mopterin_synth/thiamin_S_b"/>
</dbReference>